<dbReference type="Proteomes" id="UP000019478">
    <property type="component" value="Unassembled WGS sequence"/>
</dbReference>
<accession>W9YU43</accession>
<name>W9YU43_9EURO</name>
<dbReference type="GeneID" id="19165476"/>
<comment type="caution">
    <text evidence="3">The sequence shown here is derived from an EMBL/GenBank/DDBJ whole genome shotgun (WGS) entry which is preliminary data.</text>
</comment>
<gene>
    <name evidence="3" type="ORF">A1O3_01338</name>
</gene>
<feature type="compositionally biased region" description="Basic and acidic residues" evidence="2">
    <location>
        <begin position="158"/>
        <end position="169"/>
    </location>
</feature>
<keyword evidence="1" id="KW-0175">Coiled coil</keyword>
<proteinExistence type="predicted"/>
<dbReference type="AlphaFoldDB" id="W9YU43"/>
<feature type="compositionally biased region" description="Low complexity" evidence="2">
    <location>
        <begin position="80"/>
        <end position="91"/>
    </location>
</feature>
<dbReference type="HOGENOM" id="CLU_057153_0_0_1"/>
<dbReference type="STRING" id="1182542.W9YU43"/>
<evidence type="ECO:0000313" key="4">
    <source>
        <dbReference type="Proteomes" id="UP000019478"/>
    </source>
</evidence>
<feature type="region of interest" description="Disordered" evidence="2">
    <location>
        <begin position="151"/>
        <end position="179"/>
    </location>
</feature>
<feature type="coiled-coil region" evidence="1">
    <location>
        <begin position="201"/>
        <end position="242"/>
    </location>
</feature>
<dbReference type="eggNOG" id="ENOG502SHSK">
    <property type="taxonomic scope" value="Eukaryota"/>
</dbReference>
<dbReference type="RefSeq" id="XP_007729676.1">
    <property type="nucleotide sequence ID" value="XM_007731486.1"/>
</dbReference>
<feature type="compositionally biased region" description="Low complexity" evidence="2">
    <location>
        <begin position="99"/>
        <end position="113"/>
    </location>
</feature>
<organism evidence="3 4">
    <name type="scientific">Capronia epimyces CBS 606.96</name>
    <dbReference type="NCBI Taxonomy" id="1182542"/>
    <lineage>
        <taxon>Eukaryota</taxon>
        <taxon>Fungi</taxon>
        <taxon>Dikarya</taxon>
        <taxon>Ascomycota</taxon>
        <taxon>Pezizomycotina</taxon>
        <taxon>Eurotiomycetes</taxon>
        <taxon>Chaetothyriomycetidae</taxon>
        <taxon>Chaetothyriales</taxon>
        <taxon>Herpotrichiellaceae</taxon>
        <taxon>Capronia</taxon>
    </lineage>
</organism>
<evidence type="ECO:0000313" key="3">
    <source>
        <dbReference type="EMBL" id="EXJ92786.1"/>
    </source>
</evidence>
<reference evidence="3 4" key="1">
    <citation type="submission" date="2013-03" db="EMBL/GenBank/DDBJ databases">
        <title>The Genome Sequence of Capronia epimyces CBS 606.96.</title>
        <authorList>
            <consortium name="The Broad Institute Genomics Platform"/>
            <person name="Cuomo C."/>
            <person name="de Hoog S."/>
            <person name="Gorbushina A."/>
            <person name="Walker B."/>
            <person name="Young S.K."/>
            <person name="Zeng Q."/>
            <person name="Gargeya S."/>
            <person name="Fitzgerald M."/>
            <person name="Haas B."/>
            <person name="Abouelleil A."/>
            <person name="Allen A.W."/>
            <person name="Alvarado L."/>
            <person name="Arachchi H.M."/>
            <person name="Berlin A.M."/>
            <person name="Chapman S.B."/>
            <person name="Gainer-Dewar J."/>
            <person name="Goldberg J."/>
            <person name="Griggs A."/>
            <person name="Gujja S."/>
            <person name="Hansen M."/>
            <person name="Howarth C."/>
            <person name="Imamovic A."/>
            <person name="Ireland A."/>
            <person name="Larimer J."/>
            <person name="McCowan C."/>
            <person name="Murphy C."/>
            <person name="Pearson M."/>
            <person name="Poon T.W."/>
            <person name="Priest M."/>
            <person name="Roberts A."/>
            <person name="Saif S."/>
            <person name="Shea T."/>
            <person name="Sisk P."/>
            <person name="Sykes S."/>
            <person name="Wortman J."/>
            <person name="Nusbaum C."/>
            <person name="Birren B."/>
        </authorList>
    </citation>
    <scope>NUCLEOTIDE SEQUENCE [LARGE SCALE GENOMIC DNA]</scope>
    <source>
        <strain evidence="3 4">CBS 606.96</strain>
    </source>
</reference>
<dbReference type="EMBL" id="AMGY01000001">
    <property type="protein sequence ID" value="EXJ92786.1"/>
    <property type="molecule type" value="Genomic_DNA"/>
</dbReference>
<keyword evidence="4" id="KW-1185">Reference proteome</keyword>
<evidence type="ECO:0000256" key="2">
    <source>
        <dbReference type="SAM" id="MobiDB-lite"/>
    </source>
</evidence>
<evidence type="ECO:0000256" key="1">
    <source>
        <dbReference type="SAM" id="Coils"/>
    </source>
</evidence>
<protein>
    <submittedName>
        <fullName evidence="3">Uncharacterized protein</fullName>
    </submittedName>
</protein>
<sequence length="247" mass="28653">MAEDYARLQRQVQKLEAEKHSWAEKYQAYFDVRDQDLTNLLRVRELLAQERREHTAIRQLRDEDLANVLMLREKLAQATWSQSRSRSRSAQNQYPTWGSPSAPAPASVPARPQSRTEGDHLWREAKAAAMEHRILELEAANHELRARVKMQTETAATEADRDRNTDKDISTQSTNTDTKRDTDAGILMRIQAMFEDSLRHREKMATRIQQLRSEKEALHKEMAGLEDRNLKLEGVVDRLKLQRSIAL</sequence>
<dbReference type="OrthoDB" id="4186885at2759"/>
<feature type="region of interest" description="Disordered" evidence="2">
    <location>
        <begin position="80"/>
        <end position="118"/>
    </location>
</feature>